<gene>
    <name evidence="2" type="ORF">E2N92_01600</name>
</gene>
<dbReference type="Gene3D" id="3.40.50.300">
    <property type="entry name" value="P-loop containing nucleotide triphosphate hydrolases"/>
    <property type="match status" value="1"/>
</dbReference>
<name>A0A8G0ZZ15_9EURY</name>
<evidence type="ECO:0000313" key="3">
    <source>
        <dbReference type="Proteomes" id="UP000826709"/>
    </source>
</evidence>
<accession>A0A8G0ZZ15</accession>
<dbReference type="Proteomes" id="UP000826709">
    <property type="component" value="Chromosome"/>
</dbReference>
<feature type="transmembrane region" description="Helical" evidence="1">
    <location>
        <begin position="56"/>
        <end position="79"/>
    </location>
</feature>
<dbReference type="KEGG" id="mfk:E2N92_01600"/>
<keyword evidence="3" id="KW-1185">Reference proteome</keyword>
<reference evidence="2" key="1">
    <citation type="journal article" date="2005" name="Int. J. Syst. Evol. Microbiol.">
        <title>Methanofollis formosanus sp. nov., isolated from a fish pond.</title>
        <authorList>
            <person name="Wu S.Y."/>
            <person name="Chen S.C."/>
            <person name="Lai M.C."/>
        </authorList>
    </citation>
    <scope>NUCLEOTIDE SEQUENCE</scope>
    <source>
        <strain evidence="2">ML15</strain>
    </source>
</reference>
<evidence type="ECO:0000256" key="1">
    <source>
        <dbReference type="SAM" id="Phobius"/>
    </source>
</evidence>
<organism evidence="2 3">
    <name type="scientific">Methanofollis formosanus</name>
    <dbReference type="NCBI Taxonomy" id="299308"/>
    <lineage>
        <taxon>Archaea</taxon>
        <taxon>Methanobacteriati</taxon>
        <taxon>Methanobacteriota</taxon>
        <taxon>Stenosarchaea group</taxon>
        <taxon>Methanomicrobia</taxon>
        <taxon>Methanomicrobiales</taxon>
        <taxon>Methanomicrobiaceae</taxon>
        <taxon>Methanofollis</taxon>
    </lineage>
</organism>
<sequence length="475" mass="53551">MMVQPARKSYYFEKGYSDLYNSIKGAWINNKISITGFWSKLSQKLSDTDTGALEKLFYIVMYVIAILSVIVVGTIVTLFLSLVHILILLCVMVIIYIAFLIMWGVDRLYLIWNKIFSPCTVCTKCSEYLIPTYLCPNCGVEHTRLTPGVYGILKRECQCGTIIPTTFFNGRRDLKAICPACGSPIYGKESKPICVPVIGGSAVGKTMFITAFIRDFAVSVVPASNWEIEHYSKEKQLLLENIVENYSKGNVRKTTDKSAISINFFLKSKDNLWYPEKLFFIYDIAGEVFGGETEDRLQKQYQYCHGIVFLIDPFSCPDILNDYFSKISPADRAQISQTNPNDALDIFIQKLQDIAGLSPSALSKVPIAVVINKTDIGGLQKLFDNTALAEIIARNSKKKLTESDAQDIACREFLRQNGLGNLVQTIEMKFKTNKFFDCSALGHSIGQGPMRPSHVMVPMRWLFSFIDRDIAKGWR</sequence>
<dbReference type="AlphaFoldDB" id="A0A8G0ZZ15"/>
<reference evidence="2" key="2">
    <citation type="submission" date="2019-03" db="EMBL/GenBank/DDBJ databases">
        <authorList>
            <person name="Chen S.-C."/>
            <person name="Wu S.-Y."/>
            <person name="Lai M.-C."/>
        </authorList>
    </citation>
    <scope>NUCLEOTIDE SEQUENCE</scope>
    <source>
        <strain evidence="2">ML15</strain>
    </source>
</reference>
<dbReference type="RefSeq" id="WP_220681958.1">
    <property type="nucleotide sequence ID" value="NZ_CP037968.1"/>
</dbReference>
<keyword evidence="1" id="KW-1133">Transmembrane helix</keyword>
<evidence type="ECO:0000313" key="2">
    <source>
        <dbReference type="EMBL" id="QYZ78215.1"/>
    </source>
</evidence>
<dbReference type="SUPFAM" id="SSF52540">
    <property type="entry name" value="P-loop containing nucleoside triphosphate hydrolases"/>
    <property type="match status" value="1"/>
</dbReference>
<protein>
    <submittedName>
        <fullName evidence="2">Uncharacterized protein</fullName>
    </submittedName>
</protein>
<keyword evidence="1" id="KW-0812">Transmembrane</keyword>
<feature type="transmembrane region" description="Helical" evidence="1">
    <location>
        <begin position="85"/>
        <end position="105"/>
    </location>
</feature>
<keyword evidence="1" id="KW-0472">Membrane</keyword>
<proteinExistence type="predicted"/>
<dbReference type="EMBL" id="CP037968">
    <property type="protein sequence ID" value="QYZ78215.1"/>
    <property type="molecule type" value="Genomic_DNA"/>
</dbReference>
<dbReference type="InterPro" id="IPR027417">
    <property type="entry name" value="P-loop_NTPase"/>
</dbReference>